<accession>A0A914RXM4</accession>
<evidence type="ECO:0000313" key="12">
    <source>
        <dbReference type="Proteomes" id="UP000887564"/>
    </source>
</evidence>
<comment type="catalytic activity">
    <reaction evidence="10">
        <text>N(6)-acetyl-L-lysyl-[histone] + H2O = L-lysyl-[histone] + acetate</text>
        <dbReference type="Rhea" id="RHEA:58196"/>
        <dbReference type="Rhea" id="RHEA-COMP:9845"/>
        <dbReference type="Rhea" id="RHEA-COMP:11338"/>
        <dbReference type="ChEBI" id="CHEBI:15377"/>
        <dbReference type="ChEBI" id="CHEBI:29969"/>
        <dbReference type="ChEBI" id="CHEBI:30089"/>
        <dbReference type="ChEBI" id="CHEBI:61930"/>
        <dbReference type="EC" id="3.5.1.98"/>
    </reaction>
</comment>
<keyword evidence="5" id="KW-0378">Hydrolase</keyword>
<comment type="subcellular location">
    <subcellularLocation>
        <location evidence="1">Nucleus</location>
    </subcellularLocation>
</comment>
<evidence type="ECO:0000256" key="2">
    <source>
        <dbReference type="ARBA" id="ARBA00007738"/>
    </source>
</evidence>
<evidence type="ECO:0000313" key="13">
    <source>
        <dbReference type="WBParaSite" id="PEQ_0000961401-mRNA-1"/>
    </source>
</evidence>
<protein>
    <recommendedName>
        <fullName evidence="3">histone deacetylase</fullName>
        <ecNumber evidence="3">3.5.1.98</ecNumber>
    </recommendedName>
</protein>
<keyword evidence="4" id="KW-0678">Repressor</keyword>
<evidence type="ECO:0000256" key="4">
    <source>
        <dbReference type="ARBA" id="ARBA00022491"/>
    </source>
</evidence>
<dbReference type="Pfam" id="PF00850">
    <property type="entry name" value="Hist_deacetyl"/>
    <property type="match status" value="1"/>
</dbReference>
<organism evidence="12 13">
    <name type="scientific">Parascaris equorum</name>
    <name type="common">Equine roundworm</name>
    <dbReference type="NCBI Taxonomy" id="6256"/>
    <lineage>
        <taxon>Eukaryota</taxon>
        <taxon>Metazoa</taxon>
        <taxon>Ecdysozoa</taxon>
        <taxon>Nematoda</taxon>
        <taxon>Chromadorea</taxon>
        <taxon>Rhabditida</taxon>
        <taxon>Spirurina</taxon>
        <taxon>Ascaridomorpha</taxon>
        <taxon>Ascaridoidea</taxon>
        <taxon>Ascarididae</taxon>
        <taxon>Parascaris</taxon>
    </lineage>
</organism>
<feature type="domain" description="Histone deacetylase" evidence="11">
    <location>
        <begin position="14"/>
        <end position="120"/>
    </location>
</feature>
<dbReference type="GO" id="GO:0141221">
    <property type="term" value="F:histone deacetylase activity, hydrolytic mechanism"/>
    <property type="evidence" value="ECO:0007669"/>
    <property type="project" value="UniProtKB-EC"/>
</dbReference>
<keyword evidence="9" id="KW-0539">Nucleus</keyword>
<dbReference type="PANTHER" id="PTHR10625">
    <property type="entry name" value="HISTONE DEACETYLASE HDAC1-RELATED"/>
    <property type="match status" value="1"/>
</dbReference>
<evidence type="ECO:0000256" key="8">
    <source>
        <dbReference type="ARBA" id="ARBA00023163"/>
    </source>
</evidence>
<evidence type="ECO:0000256" key="7">
    <source>
        <dbReference type="ARBA" id="ARBA00023015"/>
    </source>
</evidence>
<keyword evidence="12" id="KW-1185">Reference proteome</keyword>
<keyword evidence="7" id="KW-0805">Transcription regulation</keyword>
<proteinExistence type="inferred from homology"/>
<dbReference type="SUPFAM" id="SSF52768">
    <property type="entry name" value="Arginase/deacetylase"/>
    <property type="match status" value="1"/>
</dbReference>
<sequence length="161" mass="17759">MSKHQCVCADNKNHVEHGGRVHSIWARLQERGLVDNCERVVARKAPLEMLRTVHSPTYVTFFAISPTACLKMEPSQLPVKSFVQLPCGGIGVDSDTYFNDACTQLAARIAVGSLAELASQGLDINSAGGHIELFCFFAILGDGCEVWLIVERERWIVGCRR</sequence>
<comment type="similarity">
    <text evidence="2">Belongs to the histone deacetylase family. HD type 2 subfamily.</text>
</comment>
<keyword evidence="6" id="KW-0156">Chromatin regulator</keyword>
<dbReference type="InterPro" id="IPR037138">
    <property type="entry name" value="His_deacetylse_dom_sf"/>
</dbReference>
<evidence type="ECO:0000256" key="1">
    <source>
        <dbReference type="ARBA" id="ARBA00004123"/>
    </source>
</evidence>
<dbReference type="Proteomes" id="UP000887564">
    <property type="component" value="Unplaced"/>
</dbReference>
<dbReference type="GO" id="GO:0040029">
    <property type="term" value="P:epigenetic regulation of gene expression"/>
    <property type="evidence" value="ECO:0007669"/>
    <property type="project" value="TreeGrafter"/>
</dbReference>
<dbReference type="WBParaSite" id="PEQ_0000961401-mRNA-1">
    <property type="protein sequence ID" value="PEQ_0000961401-mRNA-1"/>
    <property type="gene ID" value="PEQ_0000961401"/>
</dbReference>
<dbReference type="InterPro" id="IPR023696">
    <property type="entry name" value="Ureohydrolase_dom_sf"/>
</dbReference>
<evidence type="ECO:0000259" key="11">
    <source>
        <dbReference type="Pfam" id="PF00850"/>
    </source>
</evidence>
<evidence type="ECO:0000256" key="5">
    <source>
        <dbReference type="ARBA" id="ARBA00022801"/>
    </source>
</evidence>
<evidence type="ECO:0000256" key="10">
    <source>
        <dbReference type="ARBA" id="ARBA00048287"/>
    </source>
</evidence>
<reference evidence="13" key="1">
    <citation type="submission" date="2022-11" db="UniProtKB">
        <authorList>
            <consortium name="WormBaseParasite"/>
        </authorList>
    </citation>
    <scope>IDENTIFICATION</scope>
</reference>
<keyword evidence="8" id="KW-0804">Transcription</keyword>
<dbReference type="Gene3D" id="3.40.800.20">
    <property type="entry name" value="Histone deacetylase domain"/>
    <property type="match status" value="1"/>
</dbReference>
<evidence type="ECO:0000256" key="6">
    <source>
        <dbReference type="ARBA" id="ARBA00022853"/>
    </source>
</evidence>
<dbReference type="GO" id="GO:0000118">
    <property type="term" value="C:histone deacetylase complex"/>
    <property type="evidence" value="ECO:0007669"/>
    <property type="project" value="TreeGrafter"/>
</dbReference>
<dbReference type="AlphaFoldDB" id="A0A914RXM4"/>
<dbReference type="PANTHER" id="PTHR10625:SF5">
    <property type="entry name" value="HISTONE DEACETYLASE"/>
    <property type="match status" value="1"/>
</dbReference>
<name>A0A914RXM4_PAREQ</name>
<dbReference type="InterPro" id="IPR023801">
    <property type="entry name" value="His_deacetylse_dom"/>
</dbReference>
<evidence type="ECO:0000256" key="3">
    <source>
        <dbReference type="ARBA" id="ARBA00012111"/>
    </source>
</evidence>
<evidence type="ECO:0000256" key="9">
    <source>
        <dbReference type="ARBA" id="ARBA00023242"/>
    </source>
</evidence>
<dbReference type="EC" id="3.5.1.98" evidence="3"/>